<dbReference type="Gramene" id="KOM55780">
    <property type="protein sequence ID" value="KOM55780"/>
    <property type="gene ID" value="LR48_Vigan10g167200"/>
</dbReference>
<accession>A0A0L9VL49</accession>
<sequence>MDLSVNIGSSSKVWFCDRFVRSNVHVEKYPRLLHWMNINVGDKFIKRVMKTSVVLDDYGALSKEISESIVKASVNTMGEDLKDEKKARCKSKHREAIMTTLDDQDTLIEELEEKLIELEAELVEEKSYRHDGDYFTPCAAEDTSAVRGNRTGYFRS</sequence>
<evidence type="ECO:0000313" key="3">
    <source>
        <dbReference type="Proteomes" id="UP000053144"/>
    </source>
</evidence>
<protein>
    <submittedName>
        <fullName evidence="2">Uncharacterized protein</fullName>
    </submittedName>
</protein>
<evidence type="ECO:0000313" key="2">
    <source>
        <dbReference type="EMBL" id="KOM55780.1"/>
    </source>
</evidence>
<dbReference type="EMBL" id="CM003380">
    <property type="protein sequence ID" value="KOM55780.1"/>
    <property type="molecule type" value="Genomic_DNA"/>
</dbReference>
<dbReference type="AlphaFoldDB" id="A0A0L9VL49"/>
<dbReference type="Proteomes" id="UP000053144">
    <property type="component" value="Chromosome 10"/>
</dbReference>
<name>A0A0L9VL49_PHAAN</name>
<reference evidence="3" key="1">
    <citation type="journal article" date="2015" name="Proc. Natl. Acad. Sci. U.S.A.">
        <title>Genome sequencing of adzuki bean (Vigna angularis) provides insight into high starch and low fat accumulation and domestication.</title>
        <authorList>
            <person name="Yang K."/>
            <person name="Tian Z."/>
            <person name="Chen C."/>
            <person name="Luo L."/>
            <person name="Zhao B."/>
            <person name="Wang Z."/>
            <person name="Yu L."/>
            <person name="Li Y."/>
            <person name="Sun Y."/>
            <person name="Li W."/>
            <person name="Chen Y."/>
            <person name="Li Y."/>
            <person name="Zhang Y."/>
            <person name="Ai D."/>
            <person name="Zhao J."/>
            <person name="Shang C."/>
            <person name="Ma Y."/>
            <person name="Wu B."/>
            <person name="Wang M."/>
            <person name="Gao L."/>
            <person name="Sun D."/>
            <person name="Zhang P."/>
            <person name="Guo F."/>
            <person name="Wang W."/>
            <person name="Li Y."/>
            <person name="Wang J."/>
            <person name="Varshney R.K."/>
            <person name="Wang J."/>
            <person name="Ling H.Q."/>
            <person name="Wan P."/>
        </authorList>
    </citation>
    <scope>NUCLEOTIDE SEQUENCE</scope>
    <source>
        <strain evidence="3">cv. Jingnong 6</strain>
    </source>
</reference>
<gene>
    <name evidence="2" type="ORF">LR48_Vigan10g167200</name>
</gene>
<organism evidence="2 3">
    <name type="scientific">Phaseolus angularis</name>
    <name type="common">Azuki bean</name>
    <name type="synonym">Vigna angularis</name>
    <dbReference type="NCBI Taxonomy" id="3914"/>
    <lineage>
        <taxon>Eukaryota</taxon>
        <taxon>Viridiplantae</taxon>
        <taxon>Streptophyta</taxon>
        <taxon>Embryophyta</taxon>
        <taxon>Tracheophyta</taxon>
        <taxon>Spermatophyta</taxon>
        <taxon>Magnoliopsida</taxon>
        <taxon>eudicotyledons</taxon>
        <taxon>Gunneridae</taxon>
        <taxon>Pentapetalae</taxon>
        <taxon>rosids</taxon>
        <taxon>fabids</taxon>
        <taxon>Fabales</taxon>
        <taxon>Fabaceae</taxon>
        <taxon>Papilionoideae</taxon>
        <taxon>50 kb inversion clade</taxon>
        <taxon>NPAAA clade</taxon>
        <taxon>indigoferoid/millettioid clade</taxon>
        <taxon>Phaseoleae</taxon>
        <taxon>Vigna</taxon>
    </lineage>
</organism>
<evidence type="ECO:0000256" key="1">
    <source>
        <dbReference type="SAM" id="Coils"/>
    </source>
</evidence>
<keyword evidence="1" id="KW-0175">Coiled coil</keyword>
<feature type="coiled-coil region" evidence="1">
    <location>
        <begin position="94"/>
        <end position="128"/>
    </location>
</feature>
<proteinExistence type="predicted"/>